<dbReference type="InterPro" id="IPR057326">
    <property type="entry name" value="KR_dom"/>
</dbReference>
<protein>
    <recommendedName>
        <fullName evidence="5">Ketoreductase domain-containing protein</fullName>
    </recommendedName>
</protein>
<dbReference type="SUPFAM" id="SSF51735">
    <property type="entry name" value="NAD(P)-binding Rossmann-fold domains"/>
    <property type="match status" value="1"/>
</dbReference>
<sequence>MTHSLKDQTVLITGGGSGIGRLLALGAAERGARVMLWDLSAEAAESVREEIVGAGYHAEAYAVDVSDRDAVKAAAKKTGAVDVVINNAGVVTGKNLLDASDEAIERTIRVNTLALFWVTRAFLGDMIMNRRGTVVTISSAAGLVGVAKQTDYSASKFAAFGFAESLRVELSKANTGVNSLVVCPYFISTGMFEGVQTKYPLLLPILTPEYVVQKTLTAIEKGRHQLIMPRFVNFVSPARVLPARWFDKLMNQLGVNNTMDHFVGRAKQVAQKVPTQAATADEPRANRSTRDPETAAAPAPKATSAPRRSWRARVACRRRHLGDLPRHRSSRLRRNHWNRDPARRPSH</sequence>
<dbReference type="PROSITE" id="PS00061">
    <property type="entry name" value="ADH_SHORT"/>
    <property type="match status" value="1"/>
</dbReference>
<evidence type="ECO:0000313" key="6">
    <source>
        <dbReference type="EMBL" id="GAA1214286.1"/>
    </source>
</evidence>
<evidence type="ECO:0000256" key="3">
    <source>
        <dbReference type="RuleBase" id="RU000363"/>
    </source>
</evidence>
<dbReference type="RefSeq" id="WP_343924103.1">
    <property type="nucleotide sequence ID" value="NZ_BAAAKW010000022.1"/>
</dbReference>
<evidence type="ECO:0000256" key="4">
    <source>
        <dbReference type="SAM" id="MobiDB-lite"/>
    </source>
</evidence>
<comment type="caution">
    <text evidence="6">The sequence shown here is derived from an EMBL/GenBank/DDBJ whole genome shotgun (WGS) entry which is preliminary data.</text>
</comment>
<feature type="compositionally biased region" description="Low complexity" evidence="4">
    <location>
        <begin position="294"/>
        <end position="307"/>
    </location>
</feature>
<evidence type="ECO:0000313" key="7">
    <source>
        <dbReference type="Proteomes" id="UP001500943"/>
    </source>
</evidence>
<feature type="compositionally biased region" description="Basic and acidic residues" evidence="4">
    <location>
        <begin position="337"/>
        <end position="347"/>
    </location>
</feature>
<proteinExistence type="inferred from homology"/>
<evidence type="ECO:0000256" key="1">
    <source>
        <dbReference type="ARBA" id="ARBA00006484"/>
    </source>
</evidence>
<evidence type="ECO:0000256" key="2">
    <source>
        <dbReference type="ARBA" id="ARBA00023002"/>
    </source>
</evidence>
<dbReference type="SMART" id="SM00822">
    <property type="entry name" value="PKS_KR"/>
    <property type="match status" value="1"/>
</dbReference>
<organism evidence="6 7">
    <name type="scientific">Rhodoglobus aureus</name>
    <dbReference type="NCBI Taxonomy" id="191497"/>
    <lineage>
        <taxon>Bacteria</taxon>
        <taxon>Bacillati</taxon>
        <taxon>Actinomycetota</taxon>
        <taxon>Actinomycetes</taxon>
        <taxon>Micrococcales</taxon>
        <taxon>Microbacteriaceae</taxon>
        <taxon>Rhodoglobus</taxon>
    </lineage>
</organism>
<comment type="similarity">
    <text evidence="1 3">Belongs to the short-chain dehydrogenases/reductases (SDR) family.</text>
</comment>
<dbReference type="CDD" id="cd05339">
    <property type="entry name" value="17beta-HSDXI-like_SDR_c"/>
    <property type="match status" value="1"/>
</dbReference>
<dbReference type="InterPro" id="IPR002347">
    <property type="entry name" value="SDR_fam"/>
</dbReference>
<dbReference type="PANTHER" id="PTHR24322:SF736">
    <property type="entry name" value="RETINOL DEHYDROGENASE 10"/>
    <property type="match status" value="1"/>
</dbReference>
<feature type="compositionally biased region" description="Basic residues" evidence="4">
    <location>
        <begin position="327"/>
        <end position="336"/>
    </location>
</feature>
<reference evidence="7" key="1">
    <citation type="journal article" date="2019" name="Int. J. Syst. Evol. Microbiol.">
        <title>The Global Catalogue of Microorganisms (GCM) 10K type strain sequencing project: providing services to taxonomists for standard genome sequencing and annotation.</title>
        <authorList>
            <consortium name="The Broad Institute Genomics Platform"/>
            <consortium name="The Broad Institute Genome Sequencing Center for Infectious Disease"/>
            <person name="Wu L."/>
            <person name="Ma J."/>
        </authorList>
    </citation>
    <scope>NUCLEOTIDE SEQUENCE [LARGE SCALE GENOMIC DNA]</scope>
    <source>
        <strain evidence="7">JCM 12762</strain>
    </source>
</reference>
<dbReference type="Gene3D" id="3.40.50.720">
    <property type="entry name" value="NAD(P)-binding Rossmann-like Domain"/>
    <property type="match status" value="1"/>
</dbReference>
<dbReference type="Proteomes" id="UP001500943">
    <property type="component" value="Unassembled WGS sequence"/>
</dbReference>
<keyword evidence="2" id="KW-0560">Oxidoreductase</keyword>
<dbReference type="PRINTS" id="PR00081">
    <property type="entry name" value="GDHRDH"/>
</dbReference>
<feature type="compositionally biased region" description="Basic and acidic residues" evidence="4">
    <location>
        <begin position="281"/>
        <end position="293"/>
    </location>
</feature>
<feature type="domain" description="Ketoreductase" evidence="5">
    <location>
        <begin position="8"/>
        <end position="183"/>
    </location>
</feature>
<dbReference type="PRINTS" id="PR00080">
    <property type="entry name" value="SDRFAMILY"/>
</dbReference>
<dbReference type="EMBL" id="BAAAKW010000022">
    <property type="protein sequence ID" value="GAA1214286.1"/>
    <property type="molecule type" value="Genomic_DNA"/>
</dbReference>
<gene>
    <name evidence="6" type="ORF">GCM10009655_11970</name>
</gene>
<evidence type="ECO:0000259" key="5">
    <source>
        <dbReference type="SMART" id="SM00822"/>
    </source>
</evidence>
<dbReference type="InterPro" id="IPR036291">
    <property type="entry name" value="NAD(P)-bd_dom_sf"/>
</dbReference>
<accession>A0ABP4G8W0</accession>
<dbReference type="Pfam" id="PF00106">
    <property type="entry name" value="adh_short"/>
    <property type="match status" value="1"/>
</dbReference>
<dbReference type="InterPro" id="IPR020904">
    <property type="entry name" value="Sc_DH/Rdtase_CS"/>
</dbReference>
<dbReference type="PANTHER" id="PTHR24322">
    <property type="entry name" value="PKSB"/>
    <property type="match status" value="1"/>
</dbReference>
<keyword evidence="7" id="KW-1185">Reference proteome</keyword>
<name>A0ABP4G8W0_9MICO</name>
<feature type="region of interest" description="Disordered" evidence="4">
    <location>
        <begin position="270"/>
        <end position="347"/>
    </location>
</feature>
<feature type="compositionally biased region" description="Basic residues" evidence="4">
    <location>
        <begin position="308"/>
        <end position="320"/>
    </location>
</feature>